<dbReference type="EMBL" id="HACA01030596">
    <property type="protein sequence ID" value="CDW47957.1"/>
    <property type="molecule type" value="Transcribed_RNA"/>
</dbReference>
<protein>
    <submittedName>
        <fullName evidence="1">Uncharacterized protein</fullName>
    </submittedName>
</protein>
<name>A0A0K2VCR9_LEPSM</name>
<accession>A0A0K2VCR9</accession>
<proteinExistence type="predicted"/>
<sequence length="70" mass="8244">MSKENMVPQITKTMKSPTKPRMYFSRRGLWQILLILYKSRLVATELLDQEHLDPSKPRSEYTGVLHLLNN</sequence>
<organism evidence="1">
    <name type="scientific">Lepeophtheirus salmonis</name>
    <name type="common">Salmon louse</name>
    <name type="synonym">Caligus salmonis</name>
    <dbReference type="NCBI Taxonomy" id="72036"/>
    <lineage>
        <taxon>Eukaryota</taxon>
        <taxon>Metazoa</taxon>
        <taxon>Ecdysozoa</taxon>
        <taxon>Arthropoda</taxon>
        <taxon>Crustacea</taxon>
        <taxon>Multicrustacea</taxon>
        <taxon>Hexanauplia</taxon>
        <taxon>Copepoda</taxon>
        <taxon>Siphonostomatoida</taxon>
        <taxon>Caligidae</taxon>
        <taxon>Lepeophtheirus</taxon>
    </lineage>
</organism>
<evidence type="ECO:0000313" key="1">
    <source>
        <dbReference type="EMBL" id="CDW47957.1"/>
    </source>
</evidence>
<dbReference type="AlphaFoldDB" id="A0A0K2VCR9"/>
<reference evidence="1" key="1">
    <citation type="submission" date="2014-05" db="EMBL/GenBank/DDBJ databases">
        <authorList>
            <person name="Chronopoulou M."/>
        </authorList>
    </citation>
    <scope>NUCLEOTIDE SEQUENCE</scope>
    <source>
        <tissue evidence="1">Whole organism</tissue>
    </source>
</reference>